<dbReference type="PANTHER" id="PTHR43384:SF3">
    <property type="entry name" value="AAA+ ATPASE DOMAIN-CONTAINING PROTEIN"/>
    <property type="match status" value="1"/>
</dbReference>
<dbReference type="Proteomes" id="UP000013520">
    <property type="component" value="Chromosome"/>
</dbReference>
<dbReference type="AlphaFoldDB" id="R4KCS4"/>
<dbReference type="GO" id="GO:0005829">
    <property type="term" value="C:cytosol"/>
    <property type="evidence" value="ECO:0007669"/>
    <property type="project" value="TreeGrafter"/>
</dbReference>
<gene>
    <name evidence="2" type="ORF">Desgi_0833</name>
</gene>
<dbReference type="GO" id="GO:0005524">
    <property type="term" value="F:ATP binding"/>
    <property type="evidence" value="ECO:0007669"/>
    <property type="project" value="TreeGrafter"/>
</dbReference>
<dbReference type="InterPro" id="IPR027417">
    <property type="entry name" value="P-loop_NTPase"/>
</dbReference>
<dbReference type="eggNOG" id="COG3640">
    <property type="taxonomic scope" value="Bacteria"/>
</dbReference>
<dbReference type="EMBL" id="CP003273">
    <property type="protein sequence ID" value="AGL00384.1"/>
    <property type="molecule type" value="Genomic_DNA"/>
</dbReference>
<organism evidence="2 3">
    <name type="scientific">Desulfoscipio gibsoniae DSM 7213</name>
    <dbReference type="NCBI Taxonomy" id="767817"/>
    <lineage>
        <taxon>Bacteria</taxon>
        <taxon>Bacillati</taxon>
        <taxon>Bacillota</taxon>
        <taxon>Clostridia</taxon>
        <taxon>Eubacteriales</taxon>
        <taxon>Desulfallaceae</taxon>
        <taxon>Desulfoscipio</taxon>
    </lineage>
</organism>
<reference evidence="2 3" key="1">
    <citation type="submission" date="2012-01" db="EMBL/GenBank/DDBJ databases">
        <title>Complete sequence of Desulfotomaculum gibsoniae DSM 7213.</title>
        <authorList>
            <consortium name="US DOE Joint Genome Institute"/>
            <person name="Lucas S."/>
            <person name="Han J."/>
            <person name="Lapidus A."/>
            <person name="Cheng J.-F."/>
            <person name="Goodwin L."/>
            <person name="Pitluck S."/>
            <person name="Peters L."/>
            <person name="Ovchinnikova G."/>
            <person name="Teshima H."/>
            <person name="Detter J.C."/>
            <person name="Han C."/>
            <person name="Tapia R."/>
            <person name="Land M."/>
            <person name="Hauser L."/>
            <person name="Kyrpides N."/>
            <person name="Ivanova N."/>
            <person name="Pagani I."/>
            <person name="Parshina S."/>
            <person name="Plugge C."/>
            <person name="Muyzer G."/>
            <person name="Kuever J."/>
            <person name="Ivanova A."/>
            <person name="Nazina T."/>
            <person name="Klenk H.-P."/>
            <person name="Brambilla E."/>
            <person name="Spring S."/>
            <person name="Stams A.F."/>
            <person name="Woyke T."/>
        </authorList>
    </citation>
    <scope>NUCLEOTIDE SEQUENCE [LARGE SCALE GENOMIC DNA]</scope>
    <source>
        <strain evidence="2 3">DSM 7213</strain>
    </source>
</reference>
<dbReference type="PANTHER" id="PTHR43384">
    <property type="entry name" value="SEPTUM SITE-DETERMINING PROTEIN MIND HOMOLOG, CHLOROPLASTIC-RELATED"/>
    <property type="match status" value="1"/>
</dbReference>
<feature type="domain" description="CobQ/CobB/MinD/ParA nucleotide binding" evidence="1">
    <location>
        <begin position="5"/>
        <end position="236"/>
    </location>
</feature>
<dbReference type="HOGENOM" id="CLU_082962_1_0_9"/>
<evidence type="ECO:0000259" key="1">
    <source>
        <dbReference type="Pfam" id="PF01656"/>
    </source>
</evidence>
<dbReference type="Gene3D" id="3.40.50.300">
    <property type="entry name" value="P-loop containing nucleotide triphosphate hydrolases"/>
    <property type="match status" value="1"/>
</dbReference>
<dbReference type="InterPro" id="IPR014433">
    <property type="entry name" value="CooC"/>
</dbReference>
<dbReference type="InterPro" id="IPR050625">
    <property type="entry name" value="ParA/MinD_ATPase"/>
</dbReference>
<dbReference type="SUPFAM" id="SSF52540">
    <property type="entry name" value="P-loop containing nucleoside triphosphate hydrolases"/>
    <property type="match status" value="1"/>
</dbReference>
<sequence>MPKLIVCGRGGCGKSTLVTLLAKALGERERVLVVDTDESNLGLCKMLGQEPPEMSLMVSLGGKPVVREKLLASMSQENGEKVGFFREDLSLEDLPPACVSWDGSVGNLRIGKIEHSMEGCACPMGSITRSLLKELKVNKNDWVIADTEAGIEHFGRGVLEGVDAILMVVDPSYESILLAEKAKGLAEEAHKKFFVVLNKVDEATEPTLRQELTDRKIEVGGVINHSLDISRANLVGNTLDVNMQRESVDELVDKIIGLCR</sequence>
<proteinExistence type="predicted"/>
<evidence type="ECO:0000313" key="2">
    <source>
        <dbReference type="EMBL" id="AGL00384.1"/>
    </source>
</evidence>
<dbReference type="RefSeq" id="WP_006521037.1">
    <property type="nucleotide sequence ID" value="NC_021184.1"/>
</dbReference>
<protein>
    <submittedName>
        <fullName evidence="2">CO dehydrogenase maturation factor</fullName>
    </submittedName>
</protein>
<dbReference type="STRING" id="767817.Desgi_0833"/>
<evidence type="ECO:0000313" key="3">
    <source>
        <dbReference type="Proteomes" id="UP000013520"/>
    </source>
</evidence>
<dbReference type="GO" id="GO:0051782">
    <property type="term" value="P:negative regulation of cell division"/>
    <property type="evidence" value="ECO:0007669"/>
    <property type="project" value="TreeGrafter"/>
</dbReference>
<keyword evidence="3" id="KW-1185">Reference proteome</keyword>
<dbReference type="KEGG" id="dgi:Desgi_0833"/>
<dbReference type="GO" id="GO:0009898">
    <property type="term" value="C:cytoplasmic side of plasma membrane"/>
    <property type="evidence" value="ECO:0007669"/>
    <property type="project" value="TreeGrafter"/>
</dbReference>
<accession>R4KCS4</accession>
<dbReference type="PIRSF" id="PIRSF005647">
    <property type="entry name" value="CooC"/>
    <property type="match status" value="1"/>
</dbReference>
<dbReference type="GO" id="GO:0016887">
    <property type="term" value="F:ATP hydrolysis activity"/>
    <property type="evidence" value="ECO:0007669"/>
    <property type="project" value="TreeGrafter"/>
</dbReference>
<name>R4KCS4_9FIRM</name>
<dbReference type="Pfam" id="PF01656">
    <property type="entry name" value="CbiA"/>
    <property type="match status" value="1"/>
</dbReference>
<dbReference type="OrthoDB" id="7346657at2"/>
<dbReference type="InterPro" id="IPR002586">
    <property type="entry name" value="CobQ/CobB/MinD/ParA_Nub-bd_dom"/>
</dbReference>